<evidence type="ECO:0000259" key="7">
    <source>
        <dbReference type="Pfam" id="PF04024"/>
    </source>
</evidence>
<protein>
    <submittedName>
        <fullName evidence="10">Phage shock protein C (PspC) family protein</fullName>
    </submittedName>
</protein>
<feature type="domain" description="Phage shock protein PspC N-terminal" evidence="7">
    <location>
        <begin position="107"/>
        <end position="165"/>
    </location>
</feature>
<feature type="transmembrane region" description="Helical" evidence="6">
    <location>
        <begin position="236"/>
        <end position="262"/>
    </location>
</feature>
<dbReference type="InterPro" id="IPR052027">
    <property type="entry name" value="PspC"/>
</dbReference>
<evidence type="ECO:0000313" key="11">
    <source>
        <dbReference type="Proteomes" id="UP000199153"/>
    </source>
</evidence>
<feature type="transmembrane region" description="Helical" evidence="6">
    <location>
        <begin position="321"/>
        <end position="339"/>
    </location>
</feature>
<keyword evidence="4 6" id="KW-1133">Transmembrane helix</keyword>
<proteinExistence type="predicted"/>
<dbReference type="EMBL" id="FOVL01000021">
    <property type="protein sequence ID" value="SFN85442.1"/>
    <property type="molecule type" value="Genomic_DNA"/>
</dbReference>
<comment type="subcellular location">
    <subcellularLocation>
        <location evidence="1">Cell membrane</location>
        <topology evidence="1">Single-pass membrane protein</topology>
    </subcellularLocation>
</comment>
<evidence type="ECO:0000259" key="9">
    <source>
        <dbReference type="Pfam" id="PF22744"/>
    </source>
</evidence>
<evidence type="ECO:0000313" key="10">
    <source>
        <dbReference type="EMBL" id="SFN85442.1"/>
    </source>
</evidence>
<evidence type="ECO:0000256" key="5">
    <source>
        <dbReference type="ARBA" id="ARBA00023136"/>
    </source>
</evidence>
<evidence type="ECO:0000256" key="6">
    <source>
        <dbReference type="SAM" id="Phobius"/>
    </source>
</evidence>
<evidence type="ECO:0000256" key="2">
    <source>
        <dbReference type="ARBA" id="ARBA00022475"/>
    </source>
</evidence>
<reference evidence="10 11" key="1">
    <citation type="submission" date="2016-10" db="EMBL/GenBank/DDBJ databases">
        <authorList>
            <person name="de Groot N.N."/>
        </authorList>
    </citation>
    <scope>NUCLEOTIDE SEQUENCE [LARGE SCALE GENOMIC DNA]</scope>
    <source>
        <strain evidence="10 11">DSM 17794</strain>
    </source>
</reference>
<gene>
    <name evidence="10" type="ORF">SAMN05660413_02819</name>
</gene>
<dbReference type="RefSeq" id="WP_093410809.1">
    <property type="nucleotide sequence ID" value="NZ_FOVL01000021.1"/>
</dbReference>
<organism evidence="10 11">
    <name type="scientific">Salegentibacter flavus</name>
    <dbReference type="NCBI Taxonomy" id="287099"/>
    <lineage>
        <taxon>Bacteria</taxon>
        <taxon>Pseudomonadati</taxon>
        <taxon>Bacteroidota</taxon>
        <taxon>Flavobacteriia</taxon>
        <taxon>Flavobacteriales</taxon>
        <taxon>Flavobacteriaceae</taxon>
        <taxon>Salegentibacter</taxon>
    </lineage>
</organism>
<dbReference type="OrthoDB" id="5772680at2"/>
<evidence type="ECO:0000256" key="1">
    <source>
        <dbReference type="ARBA" id="ARBA00004162"/>
    </source>
</evidence>
<dbReference type="AlphaFoldDB" id="A0A1I5CF51"/>
<dbReference type="PANTHER" id="PTHR33885:SF3">
    <property type="entry name" value="PHAGE SHOCK PROTEIN C"/>
    <property type="match status" value="1"/>
</dbReference>
<feature type="domain" description="PspC-related ToastRack" evidence="9">
    <location>
        <begin position="389"/>
        <end position="517"/>
    </location>
</feature>
<dbReference type="Proteomes" id="UP000199153">
    <property type="component" value="Unassembled WGS sequence"/>
</dbReference>
<keyword evidence="2" id="KW-1003">Cell membrane</keyword>
<dbReference type="GO" id="GO:0005886">
    <property type="term" value="C:plasma membrane"/>
    <property type="evidence" value="ECO:0007669"/>
    <property type="project" value="UniProtKB-SubCell"/>
</dbReference>
<dbReference type="Pfam" id="PF04024">
    <property type="entry name" value="PspC"/>
    <property type="match status" value="1"/>
</dbReference>
<dbReference type="InterPro" id="IPR007168">
    <property type="entry name" value="Phageshock_PspC_N"/>
</dbReference>
<dbReference type="Pfam" id="PF22571">
    <property type="entry name" value="LiaI-LiaF-TM_PspC"/>
    <property type="match status" value="1"/>
</dbReference>
<feature type="domain" description="PspC-related transmembrane region" evidence="8">
    <location>
        <begin position="204"/>
        <end position="344"/>
    </location>
</feature>
<keyword evidence="3 6" id="KW-0812">Transmembrane</keyword>
<dbReference type="Pfam" id="PF22744">
    <property type="entry name" value="Toast-rack_PspC-Cterm"/>
    <property type="match status" value="1"/>
</dbReference>
<dbReference type="InterPro" id="IPR054321">
    <property type="entry name" value="PspC-rel_TM"/>
</dbReference>
<keyword evidence="11" id="KW-1185">Reference proteome</keyword>
<feature type="transmembrane region" description="Helical" evidence="6">
    <location>
        <begin position="282"/>
        <end position="309"/>
    </location>
</feature>
<evidence type="ECO:0000259" key="8">
    <source>
        <dbReference type="Pfam" id="PF22571"/>
    </source>
</evidence>
<dbReference type="InterPro" id="IPR054319">
    <property type="entry name" value="PspC-rel_ToastRack"/>
</dbReference>
<name>A0A1I5CF51_9FLAO</name>
<keyword evidence="5 6" id="KW-0472">Membrane</keyword>
<feature type="transmembrane region" description="Helical" evidence="6">
    <location>
        <begin position="138"/>
        <end position="162"/>
    </location>
</feature>
<sequence length="578" mass="64951">MNKTVNINLAGIFFHIDENAYAKLQHYLDAIKRSFTTTQGSDEIIADIEARIAELFNEKIQNDRQVISVKEVEEVIAIMGQPEDYMLDEEIFEDEPATKTSTGSKGKQLFRDTEHSYVGGVSSGLGHYLNIEPIWIRLLWILLTIFSSGAFVLIYLALWIFVPEAKTTADKLAMRGEEVTISNIEKKIREGLDNVTGKVKDIDYDKYGNKAREGAGSAATALGDVLRFIINVFVKLVGVLLLLVAGATLIALFIGLFTVGTFGLFDAPWSDYIEMATSGAPLWVLSLLSFFAVGIPFFFLFILGLKILVKRLKSIGTTAKLVLLGLWLLAVIGLITIGVQQATHRAFDGEQVNTETLAIYPQDTLYLRMRNNPDYSAYSHRRSDFKIKYDENDQKVLYSSDVRLSIKSSRDSVARLEIVRSAEGKDYVEARDRARNIDYGTSFSGNELLLDSYFTTPSENKYRDQQVRLTLYLPEGSRLYADDNISSFHWGDILNRGEEGHFVEVTEDGSICLDCPSTEFDDTDDVFPEDDTEDTIESSDEWDEADDFNARMEQDSGQARNFKFKQTIKIGDGTLTIS</sequence>
<accession>A0A1I5CF51</accession>
<evidence type="ECO:0000256" key="3">
    <source>
        <dbReference type="ARBA" id="ARBA00022692"/>
    </source>
</evidence>
<dbReference type="STRING" id="287099.SAMN05660413_02819"/>
<evidence type="ECO:0000256" key="4">
    <source>
        <dbReference type="ARBA" id="ARBA00022989"/>
    </source>
</evidence>
<dbReference type="PANTHER" id="PTHR33885">
    <property type="entry name" value="PHAGE SHOCK PROTEIN C"/>
    <property type="match status" value="1"/>
</dbReference>